<keyword evidence="5 14" id="KW-0808">Transferase</keyword>
<evidence type="ECO:0000313" key="14">
    <source>
        <dbReference type="EMBL" id="MBO8480758.1"/>
    </source>
</evidence>
<keyword evidence="8" id="KW-0067">ATP-binding</keyword>
<feature type="domain" description="7,8-dihydro-6-hydroxymethylpterin-pyrophosphokinase" evidence="13">
    <location>
        <begin position="5"/>
        <end position="139"/>
    </location>
</feature>
<dbReference type="GO" id="GO:0005524">
    <property type="term" value="F:ATP binding"/>
    <property type="evidence" value="ECO:0007669"/>
    <property type="project" value="UniProtKB-KW"/>
</dbReference>
<evidence type="ECO:0000256" key="6">
    <source>
        <dbReference type="ARBA" id="ARBA00022741"/>
    </source>
</evidence>
<comment type="pathway">
    <text evidence="1">Cofactor biosynthesis; tetrahydrofolate biosynthesis; 2-amino-4-hydroxy-6-hydroxymethyl-7,8-dihydropteridine diphosphate from 7,8-dihydroneopterin triphosphate: step 4/4.</text>
</comment>
<dbReference type="Proteomes" id="UP000823769">
    <property type="component" value="Unassembled WGS sequence"/>
</dbReference>
<dbReference type="SUPFAM" id="SSF55083">
    <property type="entry name" value="6-hydroxymethyl-7,8-dihydropterin pyrophosphokinase, HPPK"/>
    <property type="match status" value="1"/>
</dbReference>
<keyword evidence="7" id="KW-0418">Kinase</keyword>
<evidence type="ECO:0000256" key="1">
    <source>
        <dbReference type="ARBA" id="ARBA00005051"/>
    </source>
</evidence>
<evidence type="ECO:0000313" key="15">
    <source>
        <dbReference type="Proteomes" id="UP000823769"/>
    </source>
</evidence>
<evidence type="ECO:0000256" key="11">
    <source>
        <dbReference type="ARBA" id="ARBA00029766"/>
    </source>
</evidence>
<dbReference type="CDD" id="cd00483">
    <property type="entry name" value="HPPK"/>
    <property type="match status" value="1"/>
</dbReference>
<name>A0A9D9IXZ4_9BACT</name>
<dbReference type="Pfam" id="PF01288">
    <property type="entry name" value="HPPK"/>
    <property type="match status" value="1"/>
</dbReference>
<keyword evidence="6" id="KW-0547">Nucleotide-binding</keyword>
<dbReference type="PANTHER" id="PTHR43071">
    <property type="entry name" value="2-AMINO-4-HYDROXY-6-HYDROXYMETHYLDIHYDROPTERIDINE PYROPHOSPHOKINASE"/>
    <property type="match status" value="1"/>
</dbReference>
<dbReference type="InterPro" id="IPR000550">
    <property type="entry name" value="Hppk"/>
</dbReference>
<gene>
    <name evidence="14" type="primary">folK</name>
    <name evidence="14" type="ORF">IAB76_06605</name>
</gene>
<organism evidence="14 15">
    <name type="scientific">Candidatus Cryptobacteroides avistercoris</name>
    <dbReference type="NCBI Taxonomy" id="2840758"/>
    <lineage>
        <taxon>Bacteria</taxon>
        <taxon>Pseudomonadati</taxon>
        <taxon>Bacteroidota</taxon>
        <taxon>Bacteroidia</taxon>
        <taxon>Bacteroidales</taxon>
        <taxon>Candidatus Cryptobacteroides</taxon>
    </lineage>
</organism>
<evidence type="ECO:0000256" key="2">
    <source>
        <dbReference type="ARBA" id="ARBA00005810"/>
    </source>
</evidence>
<reference evidence="14" key="1">
    <citation type="submission" date="2020-10" db="EMBL/GenBank/DDBJ databases">
        <authorList>
            <person name="Gilroy R."/>
        </authorList>
    </citation>
    <scope>NUCLEOTIDE SEQUENCE</scope>
    <source>
        <strain evidence="14">B3-1481</strain>
    </source>
</reference>
<dbReference type="PANTHER" id="PTHR43071:SF1">
    <property type="entry name" value="2-AMINO-4-HYDROXY-6-HYDROXYMETHYLDIHYDROPTERIDINE PYROPHOSPHOKINASE"/>
    <property type="match status" value="1"/>
</dbReference>
<evidence type="ECO:0000256" key="10">
    <source>
        <dbReference type="ARBA" id="ARBA00029409"/>
    </source>
</evidence>
<reference evidence="14" key="2">
    <citation type="journal article" date="2021" name="PeerJ">
        <title>Extensive microbial diversity within the chicken gut microbiome revealed by metagenomics and culture.</title>
        <authorList>
            <person name="Gilroy R."/>
            <person name="Ravi A."/>
            <person name="Getino M."/>
            <person name="Pursley I."/>
            <person name="Horton D.L."/>
            <person name="Alikhan N.F."/>
            <person name="Baker D."/>
            <person name="Gharbi K."/>
            <person name="Hall N."/>
            <person name="Watson M."/>
            <person name="Adriaenssens E.M."/>
            <person name="Foster-Nyarko E."/>
            <person name="Jarju S."/>
            <person name="Secka A."/>
            <person name="Antonio M."/>
            <person name="Oren A."/>
            <person name="Chaudhuri R.R."/>
            <person name="La Ragione R."/>
            <person name="Hildebrand F."/>
            <person name="Pallen M.J."/>
        </authorList>
    </citation>
    <scope>NUCLEOTIDE SEQUENCE</scope>
    <source>
        <strain evidence="14">B3-1481</strain>
    </source>
</reference>
<dbReference type="InterPro" id="IPR035907">
    <property type="entry name" value="Hppk_sf"/>
</dbReference>
<evidence type="ECO:0000259" key="13">
    <source>
        <dbReference type="Pfam" id="PF01288"/>
    </source>
</evidence>
<dbReference type="GO" id="GO:0016301">
    <property type="term" value="F:kinase activity"/>
    <property type="evidence" value="ECO:0007669"/>
    <property type="project" value="UniProtKB-KW"/>
</dbReference>
<dbReference type="EC" id="2.7.6.3" evidence="3"/>
<comment type="function">
    <text evidence="10">Catalyzes the transfer of pyrophosphate from adenosine triphosphate (ATP) to 6-hydroxymethyl-7,8-dihydropterin, an enzymatic step in folate biosynthesis pathway.</text>
</comment>
<dbReference type="EMBL" id="JADILW010000096">
    <property type="protein sequence ID" value="MBO8480758.1"/>
    <property type="molecule type" value="Genomic_DNA"/>
</dbReference>
<dbReference type="AlphaFoldDB" id="A0A9D9IXZ4"/>
<comment type="caution">
    <text evidence="14">The sequence shown here is derived from an EMBL/GenBank/DDBJ whole genome shotgun (WGS) entry which is preliminary data.</text>
</comment>
<evidence type="ECO:0000256" key="12">
    <source>
        <dbReference type="ARBA" id="ARBA00033413"/>
    </source>
</evidence>
<keyword evidence="9" id="KW-0289">Folate biosynthesis</keyword>
<evidence type="ECO:0000256" key="9">
    <source>
        <dbReference type="ARBA" id="ARBA00022909"/>
    </source>
</evidence>
<dbReference type="GO" id="GO:0046656">
    <property type="term" value="P:folic acid biosynthetic process"/>
    <property type="evidence" value="ECO:0007669"/>
    <property type="project" value="UniProtKB-KW"/>
</dbReference>
<proteinExistence type="inferred from homology"/>
<dbReference type="GO" id="GO:0003848">
    <property type="term" value="F:2-amino-4-hydroxy-6-hydroxymethyldihydropteridine diphosphokinase activity"/>
    <property type="evidence" value="ECO:0007669"/>
    <property type="project" value="UniProtKB-EC"/>
</dbReference>
<accession>A0A9D9IXZ4</accession>
<evidence type="ECO:0000256" key="3">
    <source>
        <dbReference type="ARBA" id="ARBA00013253"/>
    </source>
</evidence>
<evidence type="ECO:0000256" key="4">
    <source>
        <dbReference type="ARBA" id="ARBA00016218"/>
    </source>
</evidence>
<dbReference type="NCBIfam" id="TIGR01498">
    <property type="entry name" value="folK"/>
    <property type="match status" value="1"/>
</dbReference>
<dbReference type="Gene3D" id="3.30.70.560">
    <property type="entry name" value="7,8-Dihydro-6-hydroxymethylpterin-pyrophosphokinase HPPK"/>
    <property type="match status" value="1"/>
</dbReference>
<sequence length="141" mass="16156">MEKVYLSLGSNLGDRRANILSAVGELDRSLGRPHSAISSLIETSSWGFEGADFINCAVLYETELPPEELLSVCKRIEREMGRCENPEFDTAGRRIYHDRVIDIDILLYGTRRVDTPELKIPHPLMKQRDFVMRPLMEIYNS</sequence>
<evidence type="ECO:0000256" key="5">
    <source>
        <dbReference type="ARBA" id="ARBA00022679"/>
    </source>
</evidence>
<protein>
    <recommendedName>
        <fullName evidence="4">2-amino-4-hydroxy-6-hydroxymethyldihydropteridine pyrophosphokinase</fullName>
        <ecNumber evidence="3">2.7.6.3</ecNumber>
    </recommendedName>
    <alternativeName>
        <fullName evidence="11">6-hydroxymethyl-7,8-dihydropterin pyrophosphokinase</fullName>
    </alternativeName>
    <alternativeName>
        <fullName evidence="12">7,8-dihydro-6-hydroxymethylpterin-pyrophosphokinase</fullName>
    </alternativeName>
</protein>
<comment type="similarity">
    <text evidence="2">Belongs to the HPPK family.</text>
</comment>
<evidence type="ECO:0000256" key="7">
    <source>
        <dbReference type="ARBA" id="ARBA00022777"/>
    </source>
</evidence>
<evidence type="ECO:0000256" key="8">
    <source>
        <dbReference type="ARBA" id="ARBA00022840"/>
    </source>
</evidence>